<keyword evidence="20" id="KW-1185">Reference proteome</keyword>
<dbReference type="InterPro" id="IPR002205">
    <property type="entry name" value="Topo_IIA_dom_A"/>
</dbReference>
<keyword evidence="10" id="KW-0460">Magnesium</keyword>
<dbReference type="InterPro" id="IPR003594">
    <property type="entry name" value="HATPase_dom"/>
</dbReference>
<dbReference type="InterPro" id="IPR013758">
    <property type="entry name" value="Topo_IIA_A/C_ab"/>
</dbReference>
<dbReference type="EC" id="5.6.2.2" evidence="5 15"/>
<dbReference type="InterPro" id="IPR018522">
    <property type="entry name" value="TopoIIA_CS"/>
</dbReference>
<dbReference type="Gene3D" id="3.30.230.10">
    <property type="match status" value="1"/>
</dbReference>
<keyword evidence="12 14" id="KW-0238">DNA-binding</keyword>
<dbReference type="STRING" id="13706.A0A1X2H054"/>
<dbReference type="GO" id="GO:0006265">
    <property type="term" value="P:DNA topological change"/>
    <property type="evidence" value="ECO:0007669"/>
    <property type="project" value="UniProtKB-UniRule"/>
</dbReference>
<comment type="cofactor">
    <cofactor evidence="2">
        <name>Ca(2+)</name>
        <dbReference type="ChEBI" id="CHEBI:29108"/>
    </cofactor>
</comment>
<dbReference type="PRINTS" id="PR00418">
    <property type="entry name" value="TPI2FAMILY"/>
</dbReference>
<dbReference type="Gene3D" id="3.30.1360.40">
    <property type="match status" value="1"/>
</dbReference>
<dbReference type="PANTHER" id="PTHR10169:SF38">
    <property type="entry name" value="DNA TOPOISOMERASE 2"/>
    <property type="match status" value="1"/>
</dbReference>
<dbReference type="InterPro" id="IPR013506">
    <property type="entry name" value="Topo_IIA_bsu_dom2"/>
</dbReference>
<dbReference type="InterPro" id="IPR013757">
    <property type="entry name" value="Topo_IIA_A_a_sf"/>
</dbReference>
<evidence type="ECO:0000256" key="15">
    <source>
        <dbReference type="RuleBase" id="RU362094"/>
    </source>
</evidence>
<dbReference type="SUPFAM" id="SSF55874">
    <property type="entry name" value="ATPase domain of HSP90 chaperone/DNA topoisomerase II/histidine kinase"/>
    <property type="match status" value="1"/>
</dbReference>
<keyword evidence="7" id="KW-0479">Metal-binding</keyword>
<evidence type="ECO:0000256" key="7">
    <source>
        <dbReference type="ARBA" id="ARBA00022723"/>
    </source>
</evidence>
<dbReference type="FunFam" id="3.30.565.10:FF:000004">
    <property type="entry name" value="DNA topoisomerase 2"/>
    <property type="match status" value="1"/>
</dbReference>
<dbReference type="CDD" id="cd16930">
    <property type="entry name" value="HATPase_TopII-like"/>
    <property type="match status" value="1"/>
</dbReference>
<keyword evidence="9 15" id="KW-0067">ATP-binding</keyword>
<feature type="domain" description="Topo IIA-type catalytic" evidence="18">
    <location>
        <begin position="803"/>
        <end position="1242"/>
    </location>
</feature>
<dbReference type="SUPFAM" id="SSF54211">
    <property type="entry name" value="Ribosomal protein S5 domain 2-like"/>
    <property type="match status" value="1"/>
</dbReference>
<dbReference type="InParanoid" id="A0A1X2H054"/>
<dbReference type="Gene3D" id="3.30.1490.30">
    <property type="match status" value="1"/>
</dbReference>
<dbReference type="Proteomes" id="UP000242180">
    <property type="component" value="Unassembled WGS sequence"/>
</dbReference>
<comment type="caution">
    <text evidence="19">The sequence shown here is derived from an EMBL/GenBank/DDBJ whole genome shotgun (WGS) entry which is preliminary data.</text>
</comment>
<comment type="similarity">
    <text evidence="4 15">Belongs to the type II topoisomerase family.</text>
</comment>
<evidence type="ECO:0000256" key="2">
    <source>
        <dbReference type="ARBA" id="ARBA00001913"/>
    </source>
</evidence>
<dbReference type="FunFam" id="3.40.50.670:FF:000001">
    <property type="entry name" value="DNA topoisomerase 2"/>
    <property type="match status" value="2"/>
</dbReference>
<reference evidence="19 20" key="1">
    <citation type="submission" date="2016-07" db="EMBL/GenBank/DDBJ databases">
        <title>Pervasive Adenine N6-methylation of Active Genes in Fungi.</title>
        <authorList>
            <consortium name="DOE Joint Genome Institute"/>
            <person name="Mondo S.J."/>
            <person name="Dannebaum R.O."/>
            <person name="Kuo R.C."/>
            <person name="Labutti K."/>
            <person name="Haridas S."/>
            <person name="Kuo A."/>
            <person name="Salamov A."/>
            <person name="Ahrendt S.R."/>
            <person name="Lipzen A."/>
            <person name="Sullivan W."/>
            <person name="Andreopoulos W.B."/>
            <person name="Clum A."/>
            <person name="Lindquist E."/>
            <person name="Daum C."/>
            <person name="Ramamoorthy G.K."/>
            <person name="Gryganskyi A."/>
            <person name="Culley D."/>
            <person name="Magnuson J.K."/>
            <person name="James T.Y."/>
            <person name="O'Malley M.A."/>
            <person name="Stajich J.E."/>
            <person name="Spatafora J.W."/>
            <person name="Visel A."/>
            <person name="Grigoriev I.V."/>
        </authorList>
    </citation>
    <scope>NUCLEOTIDE SEQUENCE [LARGE SCALE GENOMIC DNA]</scope>
    <source>
        <strain evidence="19 20">NRRL 2496</strain>
    </source>
</reference>
<feature type="region of interest" description="Disordered" evidence="16">
    <location>
        <begin position="1260"/>
        <end position="1290"/>
    </location>
</feature>
<dbReference type="FunFam" id="3.90.199.10:FF:000002">
    <property type="entry name" value="DNA topoisomerase 2"/>
    <property type="match status" value="1"/>
</dbReference>
<evidence type="ECO:0000256" key="16">
    <source>
        <dbReference type="SAM" id="MobiDB-lite"/>
    </source>
</evidence>
<feature type="active site" description="O-(5'-phospho-DNA)-tyrosine intermediate" evidence="14">
    <location>
        <position position="892"/>
    </location>
</feature>
<dbReference type="OrthoDB" id="276498at2759"/>
<proteinExistence type="inferred from homology"/>
<dbReference type="InterPro" id="IPR013760">
    <property type="entry name" value="Topo_IIA-like_dom_sf"/>
</dbReference>
<feature type="domain" description="Toprim" evidence="17">
    <location>
        <begin position="555"/>
        <end position="669"/>
    </location>
</feature>
<evidence type="ECO:0000259" key="18">
    <source>
        <dbReference type="PROSITE" id="PS52040"/>
    </source>
</evidence>
<sequence>MVRMTVSDSEEFYDEASDSGSDFQDSGDESDSFEPQPRKKAKANDGKSTVKKAPAAKKSPPAEKPAPKKKAAPKAKSSAMGPMDNFIAKDASASSTPKDEDVEMEDAKPAKKSAAKSTGGDFEKRTIEEIYKKKTQLEHILLRPDTYIGSTEAEEQELWVFDSEDDQIKRKKIKYVPGLYKIVDEILVNAADNKIRDPNMKNIKVIIDKSQNLISIHNDGKGIPITIHKEEQVYVPELIFGHLLTSSNYDDDEKKVTGGRNGYGAKLCNIFSTEFVVETADKERKLKYRQVFSNNMTVKGKPKVTSNSSGQEYTRISFKPDLAKFNMTEMDADFEALIKKRVYDMAGCVEGVSVYLNGTRIPVKGFKQYVDLYTKSMDIRNAEGKKPIIHDTQPNPRWQVSFAVSDGQFNQVSFVNSICTAKGGQHVNHVADQIVKAIIADVQKKSNNKNIKPFQIKNHMCVFINCLIENPAFDSQTKENMTLRTGAFGSKYEISDKFASAIAKSGIIDNIVKWVNFKEEQTMTRADAGKMQRRLNIPKLEDANKAGQRPHNKKCTLILTEGDSAKALVLSGLSVVGRDLYGVFPLRGKLLNVRDASNQAIMSNAEITAIKQILGLKHGKTYTNVDELRYGKLMIMTDQDHDGSHIKGLIINFIDQMFPSLLDIPGFLLEFITPIIRCTHKRTKEQIPFFTIPEYEAWAVVHNKNNDYQPKYFKGLGTSDKQDARKYFSDLDTHMKQFDVASKEDRQLVDMAFNKTKVAERKEWLGGWKADTFIDHNVHRIKISDFVNKELMLFSMADNVRSIPSVVDGFKPTQRKVLFGAIKRKNTEIKVAQFASRVAALTQYHHGENSVSATIINMAQDFMGSNNVNLLVPSGQFGTRHQGSKAAASPRYLHTYLHSISRHIYHADDDGLLNYLIEENQSIEPQWFVPVLPMVLVNGADGIGTGWSTTIPNYNPKDIIQSLQRLMDGQELEPIHPWYRGFKGEIVYQESGKYIVNGIGRIGDDFNIEIEELPVGYLTDNFKEYLEVLRDPKDKKVDFTINDYSNNSTDVNVKFTINVDAKNLEKIEKIGIAKAFKLTNNMSTRNLVCFDKDGVLKRYTSPEEIIREFYDLRLDYYEKRKAWKISVLEDQFKRLNNKALFMELVIDKKLVFIHRKEEDIVADMERLGLERIYPLKKKNVLATEDEDPQEEEGAGYDYLFAINMRGFTMEKVKQLRTERDSKQKEIEEVRSTSPKDFWRRDLANVLTHWEQMLEEDEKLAREAKPLQTTATKRKRTVKPKKVKKEETDDD</sequence>
<keyword evidence="8 15" id="KW-0547">Nucleotide-binding</keyword>
<evidence type="ECO:0000256" key="3">
    <source>
        <dbReference type="ARBA" id="ARBA00001946"/>
    </source>
</evidence>
<keyword evidence="13 14" id="KW-0413">Isomerase</keyword>
<evidence type="ECO:0000256" key="14">
    <source>
        <dbReference type="PROSITE-ProRule" id="PRU01384"/>
    </source>
</evidence>
<evidence type="ECO:0000256" key="5">
    <source>
        <dbReference type="ARBA" id="ARBA00012895"/>
    </source>
</evidence>
<dbReference type="Pfam" id="PF16898">
    <property type="entry name" value="TOPRIM_C"/>
    <property type="match status" value="1"/>
</dbReference>
<dbReference type="PROSITE" id="PS00177">
    <property type="entry name" value="TOPOISOMERASE_II"/>
    <property type="match status" value="1"/>
</dbReference>
<evidence type="ECO:0000256" key="13">
    <source>
        <dbReference type="ARBA" id="ARBA00023235"/>
    </source>
</evidence>
<feature type="compositionally biased region" description="Acidic residues" evidence="16">
    <location>
        <begin position="8"/>
        <end position="17"/>
    </location>
</feature>
<dbReference type="GO" id="GO:0046872">
    <property type="term" value="F:metal ion binding"/>
    <property type="evidence" value="ECO:0007669"/>
    <property type="project" value="UniProtKB-KW"/>
</dbReference>
<dbReference type="Gene3D" id="3.30.565.10">
    <property type="entry name" value="Histidine kinase-like ATPase, C-terminal domain"/>
    <property type="match status" value="1"/>
</dbReference>
<comment type="subunit">
    <text evidence="15">Homodimer.</text>
</comment>
<dbReference type="PROSITE" id="PS52040">
    <property type="entry name" value="TOPO_IIA"/>
    <property type="match status" value="1"/>
</dbReference>
<evidence type="ECO:0000256" key="12">
    <source>
        <dbReference type="ARBA" id="ARBA00023125"/>
    </source>
</evidence>
<dbReference type="FunCoup" id="A0A1X2H054">
    <property type="interactions" value="859"/>
</dbReference>
<comment type="cofactor">
    <cofactor evidence="3">
        <name>Mg(2+)</name>
        <dbReference type="ChEBI" id="CHEBI:18420"/>
    </cofactor>
</comment>
<protein>
    <recommendedName>
        <fullName evidence="6 15">DNA topoisomerase 2</fullName>
        <ecNumber evidence="5 15">5.6.2.2</ecNumber>
    </recommendedName>
</protein>
<dbReference type="Pfam" id="PF00204">
    <property type="entry name" value="DNA_gyraseB"/>
    <property type="match status" value="1"/>
</dbReference>
<dbReference type="InterPro" id="IPR031660">
    <property type="entry name" value="TOPRIM_C"/>
</dbReference>
<dbReference type="CDD" id="cd03481">
    <property type="entry name" value="TopoIIA_Trans_ScTopoIIA"/>
    <property type="match status" value="1"/>
</dbReference>
<dbReference type="GO" id="GO:0000712">
    <property type="term" value="P:resolution of meiotic recombination intermediates"/>
    <property type="evidence" value="ECO:0007669"/>
    <property type="project" value="TreeGrafter"/>
</dbReference>
<dbReference type="Gene3D" id="3.90.199.10">
    <property type="entry name" value="Topoisomerase II, domain 5"/>
    <property type="match status" value="1"/>
</dbReference>
<dbReference type="Gene3D" id="1.10.268.10">
    <property type="entry name" value="Topoisomerase, domain 3"/>
    <property type="match status" value="1"/>
</dbReference>
<feature type="region of interest" description="Disordered" evidence="16">
    <location>
        <begin position="1"/>
        <end position="121"/>
    </location>
</feature>
<evidence type="ECO:0000259" key="17">
    <source>
        <dbReference type="PROSITE" id="PS50880"/>
    </source>
</evidence>
<evidence type="ECO:0000256" key="1">
    <source>
        <dbReference type="ARBA" id="ARBA00000185"/>
    </source>
</evidence>
<organism evidence="19 20">
    <name type="scientific">Syncephalastrum racemosum</name>
    <name type="common">Filamentous fungus</name>
    <dbReference type="NCBI Taxonomy" id="13706"/>
    <lineage>
        <taxon>Eukaryota</taxon>
        <taxon>Fungi</taxon>
        <taxon>Fungi incertae sedis</taxon>
        <taxon>Mucoromycota</taxon>
        <taxon>Mucoromycotina</taxon>
        <taxon>Mucoromycetes</taxon>
        <taxon>Mucorales</taxon>
        <taxon>Syncephalastraceae</taxon>
        <taxon>Syncephalastrum</taxon>
    </lineage>
</organism>
<dbReference type="GO" id="GO:0003677">
    <property type="term" value="F:DNA binding"/>
    <property type="evidence" value="ECO:0007669"/>
    <property type="project" value="UniProtKB-UniRule"/>
</dbReference>
<evidence type="ECO:0000256" key="6">
    <source>
        <dbReference type="ARBA" id="ARBA00019635"/>
    </source>
</evidence>
<gene>
    <name evidence="19" type="ORF">BCR43DRAFT_464361</name>
</gene>
<dbReference type="GO" id="GO:0005634">
    <property type="term" value="C:nucleus"/>
    <property type="evidence" value="ECO:0007669"/>
    <property type="project" value="TreeGrafter"/>
</dbReference>
<dbReference type="GO" id="GO:0003918">
    <property type="term" value="F:DNA topoisomerase type II (double strand cut, ATP-hydrolyzing) activity"/>
    <property type="evidence" value="ECO:0007669"/>
    <property type="project" value="UniProtKB-UniRule"/>
</dbReference>
<dbReference type="SMART" id="SM00434">
    <property type="entry name" value="TOP4c"/>
    <property type="match status" value="1"/>
</dbReference>
<dbReference type="SUPFAM" id="SSF56719">
    <property type="entry name" value="Type II DNA topoisomerase"/>
    <property type="match status" value="1"/>
</dbReference>
<dbReference type="PROSITE" id="PS50880">
    <property type="entry name" value="TOPRIM"/>
    <property type="match status" value="1"/>
</dbReference>
<dbReference type="InterPro" id="IPR013759">
    <property type="entry name" value="Topo_IIA_B_C"/>
</dbReference>
<evidence type="ECO:0000256" key="8">
    <source>
        <dbReference type="ARBA" id="ARBA00022741"/>
    </source>
</evidence>
<dbReference type="Gene3D" id="3.40.50.670">
    <property type="match status" value="1"/>
</dbReference>
<evidence type="ECO:0000256" key="11">
    <source>
        <dbReference type="ARBA" id="ARBA00023029"/>
    </source>
</evidence>
<feature type="compositionally biased region" description="Basic residues" evidence="16">
    <location>
        <begin position="1271"/>
        <end position="1282"/>
    </location>
</feature>
<dbReference type="InterPro" id="IPR006171">
    <property type="entry name" value="TOPRIM_dom"/>
</dbReference>
<comment type="function">
    <text evidence="15">Control of topological states of DNA by transient breakage and subsequent rejoining of DNA strands. Topoisomerase II makes double-strand breaks.</text>
</comment>
<dbReference type="OMA" id="TWTQDFK"/>
<dbReference type="GO" id="GO:0000819">
    <property type="term" value="P:sister chromatid segregation"/>
    <property type="evidence" value="ECO:0007669"/>
    <property type="project" value="TreeGrafter"/>
</dbReference>
<dbReference type="InterPro" id="IPR001241">
    <property type="entry name" value="Topo_IIA"/>
</dbReference>
<dbReference type="InterPro" id="IPR034157">
    <property type="entry name" value="TOPRIM_TopoII"/>
</dbReference>
<evidence type="ECO:0000313" key="20">
    <source>
        <dbReference type="Proteomes" id="UP000242180"/>
    </source>
</evidence>
<dbReference type="PRINTS" id="PR01158">
    <property type="entry name" value="TOPISMRASEII"/>
</dbReference>
<name>A0A1X2H054_SYNRA</name>
<keyword evidence="11 14" id="KW-0799">Topoisomerase</keyword>
<evidence type="ECO:0000256" key="9">
    <source>
        <dbReference type="ARBA" id="ARBA00022840"/>
    </source>
</evidence>
<dbReference type="InterPro" id="IPR014721">
    <property type="entry name" value="Ribsml_uS5_D2-typ_fold_subgr"/>
</dbReference>
<dbReference type="CDD" id="cd03365">
    <property type="entry name" value="TOPRIM_TopoIIA"/>
    <property type="match status" value="1"/>
</dbReference>
<dbReference type="Pfam" id="PF01751">
    <property type="entry name" value="Toprim"/>
    <property type="match status" value="1"/>
</dbReference>
<dbReference type="SMART" id="SM00387">
    <property type="entry name" value="HATPase_c"/>
    <property type="match status" value="1"/>
</dbReference>
<evidence type="ECO:0000256" key="4">
    <source>
        <dbReference type="ARBA" id="ARBA00011080"/>
    </source>
</evidence>
<dbReference type="InterPro" id="IPR020568">
    <property type="entry name" value="Ribosomal_Su5_D2-typ_SF"/>
</dbReference>
<dbReference type="PANTHER" id="PTHR10169">
    <property type="entry name" value="DNA TOPOISOMERASE/GYRASE"/>
    <property type="match status" value="1"/>
</dbReference>
<evidence type="ECO:0000256" key="10">
    <source>
        <dbReference type="ARBA" id="ARBA00022842"/>
    </source>
</evidence>
<dbReference type="GO" id="GO:0005524">
    <property type="term" value="F:ATP binding"/>
    <property type="evidence" value="ECO:0007669"/>
    <property type="project" value="UniProtKB-UniRule"/>
</dbReference>
<accession>A0A1X2H054</accession>
<dbReference type="Pfam" id="PF02518">
    <property type="entry name" value="HATPase_c"/>
    <property type="match status" value="1"/>
</dbReference>
<evidence type="ECO:0000313" key="19">
    <source>
        <dbReference type="EMBL" id="ORY90440.1"/>
    </source>
</evidence>
<dbReference type="InterPro" id="IPR001154">
    <property type="entry name" value="TopoII_euk"/>
</dbReference>
<comment type="catalytic activity">
    <reaction evidence="1 14 15">
        <text>ATP-dependent breakage, passage and rejoining of double-stranded DNA.</text>
        <dbReference type="EC" id="5.6.2.2"/>
    </reaction>
</comment>
<dbReference type="InterPro" id="IPR036890">
    <property type="entry name" value="HATPase_C_sf"/>
</dbReference>
<dbReference type="FunFam" id="3.30.230.10:FF:000008">
    <property type="entry name" value="DNA topoisomerase 2"/>
    <property type="match status" value="1"/>
</dbReference>
<dbReference type="SMART" id="SM00433">
    <property type="entry name" value="TOP2c"/>
    <property type="match status" value="1"/>
</dbReference>
<dbReference type="InterPro" id="IPR050634">
    <property type="entry name" value="DNA_Topoisomerase_II"/>
</dbReference>
<dbReference type="EMBL" id="MCGN01000012">
    <property type="protein sequence ID" value="ORY90440.1"/>
    <property type="molecule type" value="Genomic_DNA"/>
</dbReference>
<dbReference type="Pfam" id="PF00521">
    <property type="entry name" value="DNA_topoisoIV"/>
    <property type="match status" value="1"/>
</dbReference>